<keyword evidence="2" id="KW-1185">Reference proteome</keyword>
<name>A0AAE9J3V4_CAEBR</name>
<dbReference type="AlphaFoldDB" id="A0AAE9J3V4"/>
<accession>A0AAE9J3V4</accession>
<gene>
    <name evidence="1" type="ORF">L5515_001522</name>
</gene>
<dbReference type="EMBL" id="CP092620">
    <property type="protein sequence ID" value="UMM13051.1"/>
    <property type="molecule type" value="Genomic_DNA"/>
</dbReference>
<reference evidence="1 2" key="1">
    <citation type="submission" date="2022-04" db="EMBL/GenBank/DDBJ databases">
        <title>Chromosome-level reference genomes for two strains of Caenorhabditis briggsae: an improved platform for comparative genomics.</title>
        <authorList>
            <person name="Stevens L."/>
            <person name="Andersen E."/>
        </authorList>
    </citation>
    <scope>NUCLEOTIDE SEQUENCE [LARGE SCALE GENOMIC DNA]</scope>
    <source>
        <strain evidence="1">VX34</strain>
        <tissue evidence="1">Whole-organism</tissue>
    </source>
</reference>
<proteinExistence type="predicted"/>
<dbReference type="Proteomes" id="UP000829354">
    <property type="component" value="Chromosome I"/>
</dbReference>
<organism evidence="1 2">
    <name type="scientific">Caenorhabditis briggsae</name>
    <dbReference type="NCBI Taxonomy" id="6238"/>
    <lineage>
        <taxon>Eukaryota</taxon>
        <taxon>Metazoa</taxon>
        <taxon>Ecdysozoa</taxon>
        <taxon>Nematoda</taxon>
        <taxon>Chromadorea</taxon>
        <taxon>Rhabditida</taxon>
        <taxon>Rhabditina</taxon>
        <taxon>Rhabditomorpha</taxon>
        <taxon>Rhabditoidea</taxon>
        <taxon>Rhabditidae</taxon>
        <taxon>Peloderinae</taxon>
        <taxon>Caenorhabditis</taxon>
    </lineage>
</organism>
<evidence type="ECO:0000313" key="1">
    <source>
        <dbReference type="EMBL" id="UMM13051.1"/>
    </source>
</evidence>
<evidence type="ECO:0000313" key="2">
    <source>
        <dbReference type="Proteomes" id="UP000829354"/>
    </source>
</evidence>
<sequence length="103" mass="11979">MTEEFVVKYRKLKMRSNSKNLSIGLVEGHDTGFVSLKLAFSPPHHLFMEWVLNEFNKMIISNKDKMVSNTSPEKMKHIVRLRDPNDDFHQYSSPSCSNSFTEV</sequence>
<protein>
    <submittedName>
        <fullName evidence="1">Uncharacterized protein</fullName>
    </submittedName>
</protein>